<name>A0A382RB55_9ZZZZ</name>
<proteinExistence type="predicted"/>
<feature type="non-terminal residue" evidence="2">
    <location>
        <position position="36"/>
    </location>
</feature>
<feature type="non-terminal residue" evidence="2">
    <location>
        <position position="1"/>
    </location>
</feature>
<sequence length="36" mass="3828">CECGRQQPDSGVGVGPPPPTDLQQAQGLRRAFFESV</sequence>
<evidence type="ECO:0000256" key="1">
    <source>
        <dbReference type="SAM" id="MobiDB-lite"/>
    </source>
</evidence>
<gene>
    <name evidence="2" type="ORF">METZ01_LOCUS347760</name>
</gene>
<reference evidence="2" key="1">
    <citation type="submission" date="2018-05" db="EMBL/GenBank/DDBJ databases">
        <authorList>
            <person name="Lanie J.A."/>
            <person name="Ng W.-L."/>
            <person name="Kazmierczak K.M."/>
            <person name="Andrzejewski T.M."/>
            <person name="Davidsen T.M."/>
            <person name="Wayne K.J."/>
            <person name="Tettelin H."/>
            <person name="Glass J.I."/>
            <person name="Rusch D."/>
            <person name="Podicherti R."/>
            <person name="Tsui H.-C.T."/>
            <person name="Winkler M.E."/>
        </authorList>
    </citation>
    <scope>NUCLEOTIDE SEQUENCE</scope>
</reference>
<protein>
    <submittedName>
        <fullName evidence="2">Uncharacterized protein</fullName>
    </submittedName>
</protein>
<evidence type="ECO:0000313" key="2">
    <source>
        <dbReference type="EMBL" id="SVC94906.1"/>
    </source>
</evidence>
<feature type="region of interest" description="Disordered" evidence="1">
    <location>
        <begin position="1"/>
        <end position="36"/>
    </location>
</feature>
<dbReference type="AlphaFoldDB" id="A0A382RB55"/>
<organism evidence="2">
    <name type="scientific">marine metagenome</name>
    <dbReference type="NCBI Taxonomy" id="408172"/>
    <lineage>
        <taxon>unclassified sequences</taxon>
        <taxon>metagenomes</taxon>
        <taxon>ecological metagenomes</taxon>
    </lineage>
</organism>
<accession>A0A382RB55</accession>
<dbReference type="EMBL" id="UINC01120430">
    <property type="protein sequence ID" value="SVC94906.1"/>
    <property type="molecule type" value="Genomic_DNA"/>
</dbReference>